<keyword evidence="2" id="KW-1185">Reference proteome</keyword>
<dbReference type="InterPro" id="IPR000358">
    <property type="entry name" value="RNR_small_fam"/>
</dbReference>
<dbReference type="EMBL" id="JACEIK010000361">
    <property type="protein sequence ID" value="MCD7455685.1"/>
    <property type="molecule type" value="Genomic_DNA"/>
</dbReference>
<proteinExistence type="predicted"/>
<name>A0ABS8SA41_DATST</name>
<accession>A0ABS8SA41</accession>
<evidence type="ECO:0000313" key="2">
    <source>
        <dbReference type="Proteomes" id="UP000823775"/>
    </source>
</evidence>
<sequence>MVVAEEVDLSQDLQQWEALSKSENHFISHVALGYDKKYNVENPFDWMKFISLQAKPTSLREELMTIRRLL</sequence>
<organism evidence="1 2">
    <name type="scientific">Datura stramonium</name>
    <name type="common">Jimsonweed</name>
    <name type="synonym">Common thornapple</name>
    <dbReference type="NCBI Taxonomy" id="4076"/>
    <lineage>
        <taxon>Eukaryota</taxon>
        <taxon>Viridiplantae</taxon>
        <taxon>Streptophyta</taxon>
        <taxon>Embryophyta</taxon>
        <taxon>Tracheophyta</taxon>
        <taxon>Spermatophyta</taxon>
        <taxon>Magnoliopsida</taxon>
        <taxon>eudicotyledons</taxon>
        <taxon>Gunneridae</taxon>
        <taxon>Pentapetalae</taxon>
        <taxon>asterids</taxon>
        <taxon>lamiids</taxon>
        <taxon>Solanales</taxon>
        <taxon>Solanaceae</taxon>
        <taxon>Solanoideae</taxon>
        <taxon>Datureae</taxon>
        <taxon>Datura</taxon>
    </lineage>
</organism>
<reference evidence="1 2" key="1">
    <citation type="journal article" date="2021" name="BMC Genomics">
        <title>Datura genome reveals duplications of psychoactive alkaloid biosynthetic genes and high mutation rate following tissue culture.</title>
        <authorList>
            <person name="Rajewski A."/>
            <person name="Carter-House D."/>
            <person name="Stajich J."/>
            <person name="Litt A."/>
        </authorList>
    </citation>
    <scope>NUCLEOTIDE SEQUENCE [LARGE SCALE GENOMIC DNA]</scope>
    <source>
        <strain evidence="1">AR-01</strain>
    </source>
</reference>
<dbReference type="InterPro" id="IPR012348">
    <property type="entry name" value="RNR-like"/>
</dbReference>
<dbReference type="PANTHER" id="PTHR23409:SF35">
    <property type="entry name" value="RIBONUCLEOSIDE-DIPHOSPHATE REDUCTASE SMALL CHAIN A"/>
    <property type="match status" value="1"/>
</dbReference>
<comment type="caution">
    <text evidence="1">The sequence shown here is derived from an EMBL/GenBank/DDBJ whole genome shotgun (WGS) entry which is preliminary data.</text>
</comment>
<protein>
    <submittedName>
        <fullName evidence="1">Uncharacterized protein</fullName>
    </submittedName>
</protein>
<gene>
    <name evidence="1" type="ORF">HAX54_029161</name>
</gene>
<evidence type="ECO:0000313" key="1">
    <source>
        <dbReference type="EMBL" id="MCD7455685.1"/>
    </source>
</evidence>
<dbReference type="PANTHER" id="PTHR23409">
    <property type="entry name" value="RIBONUCLEOSIDE-DIPHOSPHATE REDUCTASE SMALL CHAIN"/>
    <property type="match status" value="1"/>
</dbReference>
<dbReference type="Gene3D" id="1.10.620.20">
    <property type="entry name" value="Ribonucleotide Reductase, subunit A"/>
    <property type="match status" value="1"/>
</dbReference>
<dbReference type="Proteomes" id="UP000823775">
    <property type="component" value="Unassembled WGS sequence"/>
</dbReference>